<proteinExistence type="predicted"/>
<comment type="caution">
    <text evidence="1">The sequence shown here is derived from an EMBL/GenBank/DDBJ whole genome shotgun (WGS) entry which is preliminary data.</text>
</comment>
<evidence type="ECO:0000313" key="2">
    <source>
        <dbReference type="Proteomes" id="UP000070263"/>
    </source>
</evidence>
<dbReference type="Proteomes" id="UP000070263">
    <property type="component" value="Unassembled WGS sequence"/>
</dbReference>
<dbReference type="EMBL" id="LHYE01000054">
    <property type="protein sequence ID" value="KXB06178.1"/>
    <property type="molecule type" value="Genomic_DNA"/>
</dbReference>
<gene>
    <name evidence="1" type="ORF">AKJ51_04055</name>
</gene>
<reference evidence="1 2" key="1">
    <citation type="journal article" date="2016" name="Sci. Rep.">
        <title>Metabolic traits of an uncultured archaeal lineage -MSBL1- from brine pools of the Red Sea.</title>
        <authorList>
            <person name="Mwirichia R."/>
            <person name="Alam I."/>
            <person name="Rashid M."/>
            <person name="Vinu M."/>
            <person name="Ba-Alawi W."/>
            <person name="Anthony Kamau A."/>
            <person name="Kamanda Ngugi D."/>
            <person name="Goker M."/>
            <person name="Klenk H.P."/>
            <person name="Bajic V."/>
            <person name="Stingl U."/>
        </authorList>
    </citation>
    <scope>NUCLEOTIDE SEQUENCE [LARGE SCALE GENOMIC DNA]</scope>
    <source>
        <strain evidence="1">SCGC-AAA382A20</strain>
    </source>
</reference>
<accession>A0A133VIB4</accession>
<protein>
    <submittedName>
        <fullName evidence="1">Uncharacterized protein</fullName>
    </submittedName>
</protein>
<sequence length="121" mass="13799">MQRELPRAEKNWVGRTVDMLVKEESKVVLNLEKTKTSISLTNEKGQSSVEIKPEPEGKLEITTNNSSRVLEKEKFLENLRKEITKRLKLKLEKTAGENKSILAALLQLRSLLSNTKPVKND</sequence>
<evidence type="ECO:0000313" key="1">
    <source>
        <dbReference type="EMBL" id="KXB06178.1"/>
    </source>
</evidence>
<keyword evidence="2" id="KW-1185">Reference proteome</keyword>
<organism evidence="1 2">
    <name type="scientific">candidate division MSBL1 archaeon SCGC-AAA382A20</name>
    <dbReference type="NCBI Taxonomy" id="1698280"/>
    <lineage>
        <taxon>Archaea</taxon>
        <taxon>Methanobacteriati</taxon>
        <taxon>Methanobacteriota</taxon>
        <taxon>candidate division MSBL1</taxon>
    </lineage>
</organism>
<dbReference type="AlphaFoldDB" id="A0A133VIB4"/>
<name>A0A133VIB4_9EURY</name>